<feature type="region of interest" description="Disordered" evidence="1">
    <location>
        <begin position="53"/>
        <end position="75"/>
    </location>
</feature>
<feature type="region of interest" description="Disordered" evidence="1">
    <location>
        <begin position="1"/>
        <end position="28"/>
    </location>
</feature>
<keyword evidence="3" id="KW-1185">Reference proteome</keyword>
<gene>
    <name evidence="2" type="ORF">NMN56_004775</name>
</gene>
<evidence type="ECO:0000313" key="3">
    <source>
        <dbReference type="Proteomes" id="UP001214441"/>
    </source>
</evidence>
<sequence length="75" mass="8530">MRDNNRRTIEEDVTHEDGQGQEQGHGHPHRWPAILVMLLAVFMELLLPYCHGRSASRSGRPWPRHCSCRASGGAR</sequence>
<accession>A0ABT6ZQE6</accession>
<evidence type="ECO:0000313" key="2">
    <source>
        <dbReference type="EMBL" id="MDJ1131280.1"/>
    </source>
</evidence>
<dbReference type="RefSeq" id="WP_274039108.1">
    <property type="nucleotide sequence ID" value="NZ_JANCPR020000004.1"/>
</dbReference>
<protein>
    <submittedName>
        <fullName evidence="2">Uncharacterized protein</fullName>
    </submittedName>
</protein>
<evidence type="ECO:0000256" key="1">
    <source>
        <dbReference type="SAM" id="MobiDB-lite"/>
    </source>
</evidence>
<reference evidence="2 3" key="1">
    <citation type="submission" date="2023-05" db="EMBL/GenBank/DDBJ databases">
        <title>Streptantibioticus silvisoli sp. nov., acidotolerant actinomycetes 1 from pine litter.</title>
        <authorList>
            <person name="Swiecimska M."/>
            <person name="Golinska P."/>
            <person name="Sangal V."/>
            <person name="Wachnowicz B."/>
            <person name="Goodfellow M."/>
        </authorList>
    </citation>
    <scope>NUCLEOTIDE SEQUENCE [LARGE SCALE GENOMIC DNA]</scope>
    <source>
        <strain evidence="2 3">DSM 42109</strain>
    </source>
</reference>
<dbReference type="EMBL" id="JANCPR020000004">
    <property type="protein sequence ID" value="MDJ1131280.1"/>
    <property type="molecule type" value="Genomic_DNA"/>
</dbReference>
<name>A0ABT6ZQE6_9ACTN</name>
<dbReference type="Proteomes" id="UP001214441">
    <property type="component" value="Unassembled WGS sequence"/>
</dbReference>
<organism evidence="2 3">
    <name type="scientific">Streptomyces iconiensis</name>
    <dbReference type="NCBI Taxonomy" id="1384038"/>
    <lineage>
        <taxon>Bacteria</taxon>
        <taxon>Bacillati</taxon>
        <taxon>Actinomycetota</taxon>
        <taxon>Actinomycetes</taxon>
        <taxon>Kitasatosporales</taxon>
        <taxon>Streptomycetaceae</taxon>
        <taxon>Streptomyces</taxon>
    </lineage>
</organism>
<feature type="compositionally biased region" description="Basic and acidic residues" evidence="1">
    <location>
        <begin position="1"/>
        <end position="18"/>
    </location>
</feature>
<proteinExistence type="predicted"/>
<comment type="caution">
    <text evidence="2">The sequence shown here is derived from an EMBL/GenBank/DDBJ whole genome shotgun (WGS) entry which is preliminary data.</text>
</comment>